<dbReference type="PANTHER" id="PTHR39569:SF1">
    <property type="entry name" value="INORGANIC TRIPHOSPHATASE"/>
    <property type="match status" value="1"/>
</dbReference>
<dbReference type="InterPro" id="IPR033469">
    <property type="entry name" value="CYTH-like_dom_sf"/>
</dbReference>
<dbReference type="GO" id="GO:0046872">
    <property type="term" value="F:metal ion binding"/>
    <property type="evidence" value="ECO:0007669"/>
    <property type="project" value="TreeGrafter"/>
</dbReference>
<dbReference type="AlphaFoldDB" id="A0A2S9V747"/>
<evidence type="ECO:0000313" key="2">
    <source>
        <dbReference type="EMBL" id="PRO72281.1"/>
    </source>
</evidence>
<dbReference type="InterPro" id="IPR023577">
    <property type="entry name" value="CYTH_domain"/>
</dbReference>
<keyword evidence="3" id="KW-1185">Reference proteome</keyword>
<dbReference type="EMBL" id="PVNP01000190">
    <property type="protein sequence ID" value="PRO72281.1"/>
    <property type="molecule type" value="Genomic_DNA"/>
</dbReference>
<dbReference type="CDD" id="cd07756">
    <property type="entry name" value="CYTH-like_Pase_CHAD"/>
    <property type="match status" value="1"/>
</dbReference>
<proteinExistence type="predicted"/>
<accession>A0A2S9V747</accession>
<sequence>MSETEIKFVLREDPLPALKNNLFTVLTSQDVTIEEKGQIHLLNDYYDTTEHLFQQNKIGMRVRGADGRYEQTVKTTGQVSGGLHQRLEFNVDLDSPEPDLTLFNDVPWPQGHQAQTLNEQLEKQFGTHFNRTIFDISYPDAEIELVFDNGKVAAQQQEAPIREIELELKSGELSRMFELANRLVDALPARLSDTSKAAQGYQLLHGVSHKVTPLPDFLPLKDNISTEAAFCRALECGLVHWQKHEHLYFETGATKMLTEVTRAVRMLLQTVSLYLPVLQCPAMLTLHKQLLSYADNWLWQDDLQSLRLLLSKKSLFNKKLSRYPALISYLQGRQAGLVQAHDPASRLFQSAPSKLKLAIAEMLQSKPWRAEVKGYDMPLMEHAKGWLSQGWQTILQTMPIQRRMYASNYTSVEMLLRQTLFNGFLLADMFADSRGHFRAPWLDILIGIDELNALLLLKKSIFDAELAEQQELLEWVHEKTHGLLNVMERSRQVAMTGEVYW</sequence>
<dbReference type="Proteomes" id="UP000238949">
    <property type="component" value="Unassembled WGS sequence"/>
</dbReference>
<protein>
    <submittedName>
        <fullName evidence="2">CYTH domain-containing protein</fullName>
    </submittedName>
</protein>
<reference evidence="3" key="1">
    <citation type="journal article" date="2020" name="Int. J. Syst. Evol. Microbiol.">
        <title>Alteromonas alba sp. nov., a marine bacterium isolated from the seawater of the West Pacific Ocean.</title>
        <authorList>
            <person name="Sun C."/>
            <person name="Wu Y.-H."/>
            <person name="Xamxidin M."/>
            <person name="Cheng H."/>
            <person name="Xu X.-W."/>
        </authorList>
    </citation>
    <scope>NUCLEOTIDE SEQUENCE [LARGE SCALE GENOMIC DNA]</scope>
    <source>
        <strain evidence="3">190</strain>
    </source>
</reference>
<evidence type="ECO:0000259" key="1">
    <source>
        <dbReference type="PROSITE" id="PS51707"/>
    </source>
</evidence>
<dbReference type="GO" id="GO:0050355">
    <property type="term" value="F:inorganic triphosphate phosphatase activity"/>
    <property type="evidence" value="ECO:0007669"/>
    <property type="project" value="InterPro"/>
</dbReference>
<dbReference type="SMART" id="SM01118">
    <property type="entry name" value="CYTH"/>
    <property type="match status" value="1"/>
</dbReference>
<dbReference type="InterPro" id="IPR039013">
    <property type="entry name" value="YgiF"/>
</dbReference>
<feature type="domain" description="CYTH" evidence="1">
    <location>
        <begin position="1"/>
        <end position="207"/>
    </location>
</feature>
<organism evidence="2 3">
    <name type="scientific">Alteromonas alba</name>
    <dbReference type="NCBI Taxonomy" id="2079529"/>
    <lineage>
        <taxon>Bacteria</taxon>
        <taxon>Pseudomonadati</taxon>
        <taxon>Pseudomonadota</taxon>
        <taxon>Gammaproteobacteria</taxon>
        <taxon>Alteromonadales</taxon>
        <taxon>Alteromonadaceae</taxon>
        <taxon>Alteromonas/Salinimonas group</taxon>
        <taxon>Alteromonas</taxon>
    </lineage>
</organism>
<dbReference type="OrthoDB" id="3034217at2"/>
<dbReference type="PANTHER" id="PTHR39569">
    <property type="entry name" value="INORGANIC TRIPHOSPHATASE"/>
    <property type="match status" value="1"/>
</dbReference>
<evidence type="ECO:0000313" key="3">
    <source>
        <dbReference type="Proteomes" id="UP000238949"/>
    </source>
</evidence>
<dbReference type="Gene3D" id="2.40.320.10">
    <property type="entry name" value="Hypothetical Protein Pfu-838710-001"/>
    <property type="match status" value="1"/>
</dbReference>
<dbReference type="Pfam" id="PF01928">
    <property type="entry name" value="CYTH"/>
    <property type="match status" value="1"/>
</dbReference>
<dbReference type="RefSeq" id="WP_105935725.1">
    <property type="nucleotide sequence ID" value="NZ_PVNP01000190.1"/>
</dbReference>
<dbReference type="PROSITE" id="PS51707">
    <property type="entry name" value="CYTH"/>
    <property type="match status" value="1"/>
</dbReference>
<comment type="caution">
    <text evidence="2">The sequence shown here is derived from an EMBL/GenBank/DDBJ whole genome shotgun (WGS) entry which is preliminary data.</text>
</comment>
<dbReference type="SUPFAM" id="SSF55154">
    <property type="entry name" value="CYTH-like phosphatases"/>
    <property type="match status" value="1"/>
</dbReference>
<gene>
    <name evidence="2" type="ORF">C6Y40_17685</name>
</gene>
<name>A0A2S9V747_9ALTE</name>